<dbReference type="GO" id="GO:0008270">
    <property type="term" value="F:zinc ion binding"/>
    <property type="evidence" value="ECO:0007669"/>
    <property type="project" value="InterPro"/>
</dbReference>
<sequence length="313" mass="36133">MLGFVLIILLIAITDCSSPWQEWWMYEGVSGPHNWGKINTKWILCSKGKNQSPINIEPKDLLFDPGLKHIKLTGKQINGTLINKGTDLTFELHSTSKVLISLGPLSYVYRLHQVKFHFGGNDNFGSEHSVDGKHFAAEIQLMFYNSDLYTNFTQAVNLSRGVMILAIFVKVKDNENHNELSKLTNFIEDVRYKGEQIYVNNINILKLIPDSRHYMTYDGSITQPGCQETVTWIIMNRPITVSKDQIYSLRTLRQDLPENPQALMFNNYRPTQTLNQRTVRTNINFVVKGCSMQRDMQYKGTVNRLLKERPIWQ</sequence>
<keyword evidence="7" id="KW-1185">Reference proteome</keyword>
<evidence type="ECO:0000256" key="3">
    <source>
        <dbReference type="ARBA" id="ARBA00022525"/>
    </source>
</evidence>
<feature type="domain" description="Alpha-carbonic anhydrase" evidence="5">
    <location>
        <begin position="22"/>
        <end position="283"/>
    </location>
</feature>
<dbReference type="GO" id="GO:0006730">
    <property type="term" value="P:one-carbon metabolic process"/>
    <property type="evidence" value="ECO:0007669"/>
    <property type="project" value="TreeGrafter"/>
</dbReference>
<dbReference type="EMBL" id="CACVKT020005610">
    <property type="protein sequence ID" value="CAC5396388.1"/>
    <property type="molecule type" value="Genomic_DNA"/>
</dbReference>
<dbReference type="SUPFAM" id="SSF51069">
    <property type="entry name" value="Carbonic anhydrase"/>
    <property type="match status" value="1"/>
</dbReference>
<keyword evidence="3" id="KW-0964">Secreted</keyword>
<evidence type="ECO:0000313" key="6">
    <source>
        <dbReference type="EMBL" id="CAC5396388.1"/>
    </source>
</evidence>
<dbReference type="PANTHER" id="PTHR18952:SF208">
    <property type="entry name" value="CARBONIC ANHYDRASE XA-RELATED"/>
    <property type="match status" value="1"/>
</dbReference>
<dbReference type="PANTHER" id="PTHR18952">
    <property type="entry name" value="CARBONIC ANHYDRASE"/>
    <property type="match status" value="1"/>
</dbReference>
<dbReference type="InterPro" id="IPR036398">
    <property type="entry name" value="CA_dom_sf"/>
</dbReference>
<dbReference type="InterPro" id="IPR001148">
    <property type="entry name" value="CA_dom"/>
</dbReference>
<organism evidence="6 7">
    <name type="scientific">Mytilus coruscus</name>
    <name type="common">Sea mussel</name>
    <dbReference type="NCBI Taxonomy" id="42192"/>
    <lineage>
        <taxon>Eukaryota</taxon>
        <taxon>Metazoa</taxon>
        <taxon>Spiralia</taxon>
        <taxon>Lophotrochozoa</taxon>
        <taxon>Mollusca</taxon>
        <taxon>Bivalvia</taxon>
        <taxon>Autobranchia</taxon>
        <taxon>Pteriomorphia</taxon>
        <taxon>Mytilida</taxon>
        <taxon>Mytiloidea</taxon>
        <taxon>Mytilidae</taxon>
        <taxon>Mytilinae</taxon>
        <taxon>Mytilus</taxon>
    </lineage>
</organism>
<dbReference type="OrthoDB" id="5978072at2759"/>
<dbReference type="Proteomes" id="UP000507470">
    <property type="component" value="Unassembled WGS sequence"/>
</dbReference>
<dbReference type="AlphaFoldDB" id="A0A6J8CIV7"/>
<feature type="signal peptide" evidence="4">
    <location>
        <begin position="1"/>
        <end position="16"/>
    </location>
</feature>
<feature type="chain" id="PRO_5026965342" description="Alpha-carbonic anhydrase domain-containing protein" evidence="4">
    <location>
        <begin position="17"/>
        <end position="313"/>
    </location>
</feature>
<name>A0A6J8CIV7_MYTCO</name>
<dbReference type="GO" id="GO:0004089">
    <property type="term" value="F:carbonate dehydratase activity"/>
    <property type="evidence" value="ECO:0007669"/>
    <property type="project" value="InterPro"/>
</dbReference>
<protein>
    <recommendedName>
        <fullName evidence="5">Alpha-carbonic anhydrase domain-containing protein</fullName>
    </recommendedName>
</protein>
<accession>A0A6J8CIV7</accession>
<dbReference type="GO" id="GO:0005576">
    <property type="term" value="C:extracellular region"/>
    <property type="evidence" value="ECO:0007669"/>
    <property type="project" value="UniProtKB-SubCell"/>
</dbReference>
<dbReference type="Gene3D" id="3.10.200.10">
    <property type="entry name" value="Alpha carbonic anhydrase"/>
    <property type="match status" value="1"/>
</dbReference>
<gene>
    <name evidence="6" type="ORF">MCOR_30952</name>
</gene>
<reference evidence="6 7" key="1">
    <citation type="submission" date="2020-06" db="EMBL/GenBank/DDBJ databases">
        <authorList>
            <person name="Li R."/>
            <person name="Bekaert M."/>
        </authorList>
    </citation>
    <scope>NUCLEOTIDE SEQUENCE [LARGE SCALE GENOMIC DNA]</scope>
    <source>
        <strain evidence="7">wild</strain>
    </source>
</reference>
<dbReference type="PROSITE" id="PS51144">
    <property type="entry name" value="ALPHA_CA_2"/>
    <property type="match status" value="1"/>
</dbReference>
<evidence type="ECO:0000256" key="2">
    <source>
        <dbReference type="ARBA" id="ARBA00010718"/>
    </source>
</evidence>
<dbReference type="InterPro" id="IPR023561">
    <property type="entry name" value="Carbonic_anhydrase_a-class"/>
</dbReference>
<evidence type="ECO:0000259" key="5">
    <source>
        <dbReference type="PROSITE" id="PS51144"/>
    </source>
</evidence>
<proteinExistence type="inferred from homology"/>
<comment type="subcellular location">
    <subcellularLocation>
        <location evidence="1">Secreted</location>
    </subcellularLocation>
</comment>
<comment type="similarity">
    <text evidence="2">Belongs to the alpha-carbonic anhydrase family.</text>
</comment>
<evidence type="ECO:0000313" key="7">
    <source>
        <dbReference type="Proteomes" id="UP000507470"/>
    </source>
</evidence>
<evidence type="ECO:0000256" key="4">
    <source>
        <dbReference type="SAM" id="SignalP"/>
    </source>
</evidence>
<evidence type="ECO:0000256" key="1">
    <source>
        <dbReference type="ARBA" id="ARBA00004613"/>
    </source>
</evidence>
<dbReference type="Pfam" id="PF00194">
    <property type="entry name" value="Carb_anhydrase"/>
    <property type="match status" value="1"/>
</dbReference>
<dbReference type="SMART" id="SM01057">
    <property type="entry name" value="Carb_anhydrase"/>
    <property type="match status" value="1"/>
</dbReference>
<keyword evidence="4" id="KW-0732">Signal</keyword>